<feature type="domain" description="Glucose-methanol-choline oxidoreductase N-terminal" evidence="4">
    <location>
        <begin position="372"/>
        <end position="386"/>
    </location>
</feature>
<dbReference type="PROSITE" id="PS00624">
    <property type="entry name" value="GMC_OXRED_2"/>
    <property type="match status" value="1"/>
</dbReference>
<keyword evidence="3" id="KW-0732">Signal</keyword>
<dbReference type="AlphaFoldDB" id="A0A135SHB0"/>
<evidence type="ECO:0000256" key="2">
    <source>
        <dbReference type="SAM" id="MobiDB-lite"/>
    </source>
</evidence>
<dbReference type="InterPro" id="IPR007867">
    <property type="entry name" value="GMC_OxRtase_C"/>
</dbReference>
<dbReference type="GO" id="GO:0016614">
    <property type="term" value="F:oxidoreductase activity, acting on CH-OH group of donors"/>
    <property type="evidence" value="ECO:0007669"/>
    <property type="project" value="InterPro"/>
</dbReference>
<gene>
    <name evidence="5" type="ORF">CSAL01_08363</name>
</gene>
<protein>
    <submittedName>
        <fullName evidence="5">GMC oxidoreductase</fullName>
    </submittedName>
</protein>
<sequence>MKFLFFVAALFAAAHAAFDQPLGPTLNATGPLANSTYDYVVVGSGPGGAPLAARLAMAGFSVLLIDAGEDRGEDPAVQVPALHVLASQHQPIAWDFFVNHYSDPEQAKRDSKMSYRKPDGEIYVGLDPPQGSEQLGILYPRVGALGGCSQHNALVTILPQDSDWNNIATITGDSSWEASKMREYYKKLEKCHYLPGGLDSSVHGYDGWLETQTTPPILIVQDQKVLSLVLAAATTMGKSLLGKLVNTVTGLLEILAVDVNNDSPDRDRGEKIYQIPLSMKDPSFTRSSPRDFIFDVVTATNDDGSKKYKLDVALNTLVTKVNFDTTGDKPKATGVEYLVGKSLYRADPRATKEDGGVPGRVFASKEVIVSAGTFNTPQLLKLSGIGPASELESFDIPVVKDLPGVGGNMQDRYEVGIVGKAPTDFSLLKKCTFLDMNGTHDGEDPCFSQWQSGIGGLKGGYTTNGIAFGYFKHSSVAENGNPDLFLGGVPAYFNGYFPNYAEHSLADLSVWTWLTLKGHSRNNAGVVNLTSTNPRDMPNITFHSLFEGIGGEEDLQAVYEGMQYGIEAFENLIPLDGSFERIWPPKEISSEADLKQFAKDEAWGHHASCTAPIGADDDPLAVLDSNFKVRGVDGLRVVDASIFPKIPGFYIVLGIYMASEKAADVIIAEAQAARTIAGAYDASVSILVYPAKQKPAANYYFLKCARCAEFGRDKRCLMIQKEQWPQALEIIEKTRAIILAEQAEGENHKVGQQDRKAIKELYRHVERTTRAYHHTQLQEDQQSAASEEDTSMAHNMGSDDEEMGEIQCAQSFAGPSRSGRPSNTAGISRISRVLVDIRRLEDEKAEASRRLGRAVWTAGRDPQAIGPSDDLVRLVVEELHRDTRQNDARHGISHAFKAVDNAHDSREDAFRRLGDAALAIMPASSRSEGSSSSGSGRAFNAHH</sequence>
<dbReference type="STRING" id="1209931.A0A135SHB0"/>
<dbReference type="EMBL" id="JFFI01002394">
    <property type="protein sequence ID" value="KXH35292.1"/>
    <property type="molecule type" value="Genomic_DNA"/>
</dbReference>
<accession>A0A135SHB0</accession>
<proteinExistence type="inferred from homology"/>
<organism evidence="5 6">
    <name type="scientific">Colletotrichum salicis</name>
    <dbReference type="NCBI Taxonomy" id="1209931"/>
    <lineage>
        <taxon>Eukaryota</taxon>
        <taxon>Fungi</taxon>
        <taxon>Dikarya</taxon>
        <taxon>Ascomycota</taxon>
        <taxon>Pezizomycotina</taxon>
        <taxon>Sordariomycetes</taxon>
        <taxon>Hypocreomycetidae</taxon>
        <taxon>Glomerellales</taxon>
        <taxon>Glomerellaceae</taxon>
        <taxon>Colletotrichum</taxon>
        <taxon>Colletotrichum acutatum species complex</taxon>
    </lineage>
</organism>
<feature type="chain" id="PRO_5007802338" evidence="3">
    <location>
        <begin position="17"/>
        <end position="943"/>
    </location>
</feature>
<evidence type="ECO:0000313" key="5">
    <source>
        <dbReference type="EMBL" id="KXH35292.1"/>
    </source>
</evidence>
<evidence type="ECO:0000313" key="6">
    <source>
        <dbReference type="Proteomes" id="UP000070121"/>
    </source>
</evidence>
<feature type="region of interest" description="Disordered" evidence="2">
    <location>
        <begin position="771"/>
        <end position="798"/>
    </location>
</feature>
<comment type="similarity">
    <text evidence="1">Belongs to the GMC oxidoreductase family.</text>
</comment>
<dbReference type="InterPro" id="IPR000172">
    <property type="entry name" value="GMC_OxRdtase_N"/>
</dbReference>
<dbReference type="PANTHER" id="PTHR11552">
    <property type="entry name" value="GLUCOSE-METHANOL-CHOLINE GMC OXIDOREDUCTASE"/>
    <property type="match status" value="1"/>
</dbReference>
<name>A0A135SHB0_9PEZI</name>
<evidence type="ECO:0000256" key="3">
    <source>
        <dbReference type="SAM" id="SignalP"/>
    </source>
</evidence>
<feature type="region of interest" description="Disordered" evidence="2">
    <location>
        <begin position="923"/>
        <end position="943"/>
    </location>
</feature>
<evidence type="ECO:0000259" key="4">
    <source>
        <dbReference type="PROSITE" id="PS00624"/>
    </source>
</evidence>
<evidence type="ECO:0000256" key="1">
    <source>
        <dbReference type="ARBA" id="ARBA00010790"/>
    </source>
</evidence>
<comment type="caution">
    <text evidence="5">The sequence shown here is derived from an EMBL/GenBank/DDBJ whole genome shotgun (WGS) entry which is preliminary data.</text>
</comment>
<reference evidence="5 6" key="1">
    <citation type="submission" date="2014-02" db="EMBL/GenBank/DDBJ databases">
        <title>The genome sequence of Colletotrichum salicis CBS 607.94.</title>
        <authorList>
            <person name="Baroncelli R."/>
            <person name="Thon M.R."/>
        </authorList>
    </citation>
    <scope>NUCLEOTIDE SEQUENCE [LARGE SCALE GENOMIC DNA]</scope>
    <source>
        <strain evidence="5 6">CBS 607.94</strain>
    </source>
</reference>
<dbReference type="GO" id="GO:0050660">
    <property type="term" value="F:flavin adenine dinucleotide binding"/>
    <property type="evidence" value="ECO:0007669"/>
    <property type="project" value="InterPro"/>
</dbReference>
<dbReference type="Pfam" id="PF05199">
    <property type="entry name" value="GMC_oxred_C"/>
    <property type="match status" value="1"/>
</dbReference>
<dbReference type="PANTHER" id="PTHR11552:SF213">
    <property type="entry name" value="DEHYDROGENASE, PUTATIVE-RELATED"/>
    <property type="match status" value="1"/>
</dbReference>
<dbReference type="Pfam" id="PF00732">
    <property type="entry name" value="GMC_oxred_N"/>
    <property type="match status" value="1"/>
</dbReference>
<dbReference type="InterPro" id="IPR012132">
    <property type="entry name" value="GMC_OxRdtase"/>
</dbReference>
<dbReference type="InterPro" id="IPR036188">
    <property type="entry name" value="FAD/NAD-bd_sf"/>
</dbReference>
<dbReference type="SUPFAM" id="SSF51905">
    <property type="entry name" value="FAD/NAD(P)-binding domain"/>
    <property type="match status" value="1"/>
</dbReference>
<dbReference type="OrthoDB" id="269227at2759"/>
<dbReference type="Gene3D" id="3.50.50.60">
    <property type="entry name" value="FAD/NAD(P)-binding domain"/>
    <property type="match status" value="1"/>
</dbReference>
<dbReference type="Proteomes" id="UP000070121">
    <property type="component" value="Unassembled WGS sequence"/>
</dbReference>
<keyword evidence="6" id="KW-1185">Reference proteome</keyword>
<dbReference type="Gene3D" id="3.30.560.10">
    <property type="entry name" value="Glucose Oxidase, domain 3"/>
    <property type="match status" value="1"/>
</dbReference>
<feature type="compositionally biased region" description="Low complexity" evidence="2">
    <location>
        <begin position="924"/>
        <end position="937"/>
    </location>
</feature>
<dbReference type="SUPFAM" id="SSF54373">
    <property type="entry name" value="FAD-linked reductases, C-terminal domain"/>
    <property type="match status" value="1"/>
</dbReference>
<feature type="signal peptide" evidence="3">
    <location>
        <begin position="1"/>
        <end position="16"/>
    </location>
</feature>